<evidence type="ECO:0008006" key="3">
    <source>
        <dbReference type="Google" id="ProtNLM"/>
    </source>
</evidence>
<organism evidence="1 2">
    <name type="scientific">Ancylostoma caninum</name>
    <name type="common">Dog hookworm</name>
    <dbReference type="NCBI Taxonomy" id="29170"/>
    <lineage>
        <taxon>Eukaryota</taxon>
        <taxon>Metazoa</taxon>
        <taxon>Ecdysozoa</taxon>
        <taxon>Nematoda</taxon>
        <taxon>Chromadorea</taxon>
        <taxon>Rhabditida</taxon>
        <taxon>Rhabditina</taxon>
        <taxon>Rhabditomorpha</taxon>
        <taxon>Strongyloidea</taxon>
        <taxon>Ancylostomatidae</taxon>
        <taxon>Ancylostomatinae</taxon>
        <taxon>Ancylostoma</taxon>
    </lineage>
</organism>
<comment type="caution">
    <text evidence="1">The sequence shown here is derived from an EMBL/GenBank/DDBJ whole genome shotgun (WGS) entry which is preliminary data.</text>
</comment>
<name>A0A368FDX5_ANCCA</name>
<reference evidence="1 2" key="1">
    <citation type="submission" date="2014-10" db="EMBL/GenBank/DDBJ databases">
        <title>Draft genome of the hookworm Ancylostoma caninum.</title>
        <authorList>
            <person name="Mitreva M."/>
        </authorList>
    </citation>
    <scope>NUCLEOTIDE SEQUENCE [LARGE SCALE GENOMIC DNA]</scope>
    <source>
        <strain evidence="1 2">Baltimore</strain>
    </source>
</reference>
<evidence type="ECO:0000313" key="2">
    <source>
        <dbReference type="Proteomes" id="UP000252519"/>
    </source>
</evidence>
<protein>
    <recommendedName>
        <fullName evidence="3">Receptor L domain protein</fullName>
    </recommendedName>
</protein>
<keyword evidence="2" id="KW-1185">Reference proteome</keyword>
<evidence type="ECO:0000313" key="1">
    <source>
        <dbReference type="EMBL" id="RCN30343.1"/>
    </source>
</evidence>
<dbReference type="OrthoDB" id="5875632at2759"/>
<dbReference type="EMBL" id="JOJR01001586">
    <property type="protein sequence ID" value="RCN30343.1"/>
    <property type="molecule type" value="Genomic_DNA"/>
</dbReference>
<dbReference type="AlphaFoldDB" id="A0A368FDX5"/>
<accession>A0A368FDX5</accession>
<dbReference type="Proteomes" id="UP000252519">
    <property type="component" value="Unassembled WGS sequence"/>
</dbReference>
<gene>
    <name evidence="1" type="ORF">ANCCAN_23884</name>
</gene>
<sequence>MCIAIEYTNYTGLTINNENITGSCKGPILRIVNNPKLEFLSLSRKLVKNWKSEPNAIRVRGNRKLSESDLKRLKKTNNKSGYNWDLQEIGECAIPKPFLSFKQLEPTCVSFYGPLTVGPEAKAVPHKPSDVHEFNFTGCIQVENTKLKDVTFLLAFSKFKLVPFCPQYIRNNKNLCPKNLKYLNVIFTNIKIENNLGDPCSECIGGQVSEQYLSESAGCSFVYGDLIIANWKGWHNAILAIPCKIFFNITLKICHFL</sequence>
<proteinExistence type="predicted"/>